<keyword evidence="2" id="KW-0695">RNA-directed DNA polymerase</keyword>
<reference evidence="2 3" key="1">
    <citation type="submission" date="2019-08" db="EMBL/GenBank/DDBJ databases">
        <authorList>
            <person name="Alioto T."/>
            <person name="Alioto T."/>
            <person name="Gomez Garrido J."/>
        </authorList>
    </citation>
    <scope>NUCLEOTIDE SEQUENCE [LARGE SCALE GENOMIC DNA]</scope>
</reference>
<keyword evidence="3" id="KW-1185">Reference proteome</keyword>
<protein>
    <submittedName>
        <fullName evidence="2">Reverse transcriptase domain</fullName>
    </submittedName>
</protein>
<keyword evidence="2" id="KW-0548">Nucleotidyltransferase</keyword>
<accession>A0A5E4MYQ2</accession>
<dbReference type="EMBL" id="CABPRJ010001448">
    <property type="protein sequence ID" value="VVC37488.1"/>
    <property type="molecule type" value="Genomic_DNA"/>
</dbReference>
<evidence type="ECO:0000313" key="3">
    <source>
        <dbReference type="Proteomes" id="UP000325440"/>
    </source>
</evidence>
<feature type="chain" id="PRO_5022824784" evidence="1">
    <location>
        <begin position="19"/>
        <end position="128"/>
    </location>
</feature>
<proteinExistence type="predicted"/>
<gene>
    <name evidence="2" type="ORF">CINCED_3A023513</name>
</gene>
<sequence>MFLLCVLLLYVLIDDIIPLEQTGFRPNRSCCDQVMALTTHRENGYDRNVKTALTFIELSSAYDTVWRKGLLSKFSNSLRIHADVRLNVDRLRLKSRKPPWKNAEMLLPENTGGNAKWLEDWMVESPDG</sequence>
<dbReference type="AlphaFoldDB" id="A0A5E4MYQ2"/>
<evidence type="ECO:0000256" key="1">
    <source>
        <dbReference type="SAM" id="SignalP"/>
    </source>
</evidence>
<organism evidence="2 3">
    <name type="scientific">Cinara cedri</name>
    <dbReference type="NCBI Taxonomy" id="506608"/>
    <lineage>
        <taxon>Eukaryota</taxon>
        <taxon>Metazoa</taxon>
        <taxon>Ecdysozoa</taxon>
        <taxon>Arthropoda</taxon>
        <taxon>Hexapoda</taxon>
        <taxon>Insecta</taxon>
        <taxon>Pterygota</taxon>
        <taxon>Neoptera</taxon>
        <taxon>Paraneoptera</taxon>
        <taxon>Hemiptera</taxon>
        <taxon>Sternorrhyncha</taxon>
        <taxon>Aphidomorpha</taxon>
        <taxon>Aphidoidea</taxon>
        <taxon>Aphididae</taxon>
        <taxon>Lachninae</taxon>
        <taxon>Cinara</taxon>
    </lineage>
</organism>
<feature type="signal peptide" evidence="1">
    <location>
        <begin position="1"/>
        <end position="18"/>
    </location>
</feature>
<keyword evidence="1" id="KW-0732">Signal</keyword>
<name>A0A5E4MYQ2_9HEMI</name>
<dbReference type="PANTHER" id="PTHR36688">
    <property type="entry name" value="ENDO/EXONUCLEASE/PHOSPHATASE DOMAIN-CONTAINING PROTEIN"/>
    <property type="match status" value="1"/>
</dbReference>
<dbReference type="PANTHER" id="PTHR36688:SF1">
    <property type="entry name" value="ENDONUCLEASE_EXONUCLEASE_PHOSPHATASE DOMAIN-CONTAINING PROTEIN"/>
    <property type="match status" value="1"/>
</dbReference>
<dbReference type="GO" id="GO:0003964">
    <property type="term" value="F:RNA-directed DNA polymerase activity"/>
    <property type="evidence" value="ECO:0007669"/>
    <property type="project" value="UniProtKB-KW"/>
</dbReference>
<dbReference type="OrthoDB" id="6627741at2759"/>
<dbReference type="Proteomes" id="UP000325440">
    <property type="component" value="Unassembled WGS sequence"/>
</dbReference>
<evidence type="ECO:0000313" key="2">
    <source>
        <dbReference type="EMBL" id="VVC37488.1"/>
    </source>
</evidence>
<keyword evidence="2" id="KW-0808">Transferase</keyword>
<dbReference type="InterPro" id="IPR052560">
    <property type="entry name" value="RdDP_mobile_element"/>
</dbReference>